<proteinExistence type="predicted"/>
<evidence type="ECO:0000313" key="2">
    <source>
        <dbReference type="Proteomes" id="UP001230426"/>
    </source>
</evidence>
<accession>A0ABT9RB29</accession>
<reference evidence="1 2" key="1">
    <citation type="submission" date="2023-07" db="EMBL/GenBank/DDBJ databases">
        <title>Sequencing the genomes of 1000 actinobacteria strains.</title>
        <authorList>
            <person name="Klenk H.-P."/>
        </authorList>
    </citation>
    <scope>NUCLEOTIDE SEQUENCE [LARGE SCALE GENOMIC DNA]</scope>
    <source>
        <strain evidence="1 2">DSM 44109</strain>
    </source>
</reference>
<comment type="caution">
    <text evidence="1">The sequence shown here is derived from an EMBL/GenBank/DDBJ whole genome shotgun (WGS) entry which is preliminary data.</text>
</comment>
<dbReference type="Proteomes" id="UP001230426">
    <property type="component" value="Unassembled WGS sequence"/>
</dbReference>
<sequence length="49" mass="5311">MVFHALFDSAAFTGDARFGGVAFTGTAEFGGAMAINRTKRDSWLDGWRP</sequence>
<organism evidence="1 2">
    <name type="scientific">Streptosporangium brasiliense</name>
    <dbReference type="NCBI Taxonomy" id="47480"/>
    <lineage>
        <taxon>Bacteria</taxon>
        <taxon>Bacillati</taxon>
        <taxon>Actinomycetota</taxon>
        <taxon>Actinomycetes</taxon>
        <taxon>Streptosporangiales</taxon>
        <taxon>Streptosporangiaceae</taxon>
        <taxon>Streptosporangium</taxon>
    </lineage>
</organism>
<keyword evidence="2" id="KW-1185">Reference proteome</keyword>
<name>A0ABT9RB29_9ACTN</name>
<dbReference type="EMBL" id="JAUSRB010000002">
    <property type="protein sequence ID" value="MDP9866443.1"/>
    <property type="molecule type" value="Genomic_DNA"/>
</dbReference>
<gene>
    <name evidence="1" type="ORF">J2S55_005709</name>
</gene>
<evidence type="ECO:0000313" key="1">
    <source>
        <dbReference type="EMBL" id="MDP9866443.1"/>
    </source>
</evidence>
<protein>
    <submittedName>
        <fullName evidence="1">Uncharacterized protein</fullName>
    </submittedName>
</protein>